<dbReference type="EMBL" id="JACHVA010000133">
    <property type="protein sequence ID" value="MBC2603824.1"/>
    <property type="molecule type" value="Genomic_DNA"/>
</dbReference>
<feature type="transmembrane region" description="Helical" evidence="2">
    <location>
        <begin position="86"/>
        <end position="104"/>
    </location>
</feature>
<dbReference type="AlphaFoldDB" id="A0A7X1B1D6"/>
<feature type="transmembrane region" description="Helical" evidence="2">
    <location>
        <begin position="116"/>
        <end position="133"/>
    </location>
</feature>
<name>A0A7X1B1D6_9BACT</name>
<keyword evidence="4" id="KW-1185">Reference proteome</keyword>
<keyword evidence="2" id="KW-1133">Transmembrane helix</keyword>
<organism evidence="3 4">
    <name type="scientific">Puniceicoccus vermicola</name>
    <dbReference type="NCBI Taxonomy" id="388746"/>
    <lineage>
        <taxon>Bacteria</taxon>
        <taxon>Pseudomonadati</taxon>
        <taxon>Verrucomicrobiota</taxon>
        <taxon>Opitutia</taxon>
        <taxon>Puniceicoccales</taxon>
        <taxon>Puniceicoccaceae</taxon>
        <taxon>Puniceicoccus</taxon>
    </lineage>
</organism>
<proteinExistence type="predicted"/>
<protein>
    <submittedName>
        <fullName evidence="3">Uncharacterized protein</fullName>
    </submittedName>
</protein>
<reference evidence="3 4" key="1">
    <citation type="submission" date="2020-07" db="EMBL/GenBank/DDBJ databases">
        <authorList>
            <person name="Feng X."/>
        </authorList>
    </citation>
    <scope>NUCLEOTIDE SEQUENCE [LARGE SCALE GENOMIC DNA]</scope>
    <source>
        <strain evidence="3 4">JCM14086</strain>
    </source>
</reference>
<accession>A0A7X1B1D6</accession>
<feature type="region of interest" description="Disordered" evidence="1">
    <location>
        <begin position="138"/>
        <end position="160"/>
    </location>
</feature>
<comment type="caution">
    <text evidence="3">The sequence shown here is derived from an EMBL/GenBank/DDBJ whole genome shotgun (WGS) entry which is preliminary data.</text>
</comment>
<dbReference type="Proteomes" id="UP000525652">
    <property type="component" value="Unassembled WGS sequence"/>
</dbReference>
<keyword evidence="2" id="KW-0812">Transmembrane</keyword>
<feature type="compositionally biased region" description="Basic and acidic residues" evidence="1">
    <location>
        <begin position="139"/>
        <end position="148"/>
    </location>
</feature>
<gene>
    <name evidence="3" type="ORF">H5P30_18755</name>
</gene>
<evidence type="ECO:0000313" key="3">
    <source>
        <dbReference type="EMBL" id="MBC2603824.1"/>
    </source>
</evidence>
<keyword evidence="2" id="KW-0472">Membrane</keyword>
<dbReference type="RefSeq" id="WP_185694441.1">
    <property type="nucleotide sequence ID" value="NZ_JACHVA010000133.1"/>
</dbReference>
<evidence type="ECO:0000313" key="4">
    <source>
        <dbReference type="Proteomes" id="UP000525652"/>
    </source>
</evidence>
<sequence length="160" mass="18141">MKTLCQVHPDSEEEILTLLRSSKVDARVISRIGTISSSVNGAYGARKIDIGVPKEKFVFARSLLDEYYKSRGNEIEHITDGVGRRLGWSMLVALLVSLACFALVDRRYFSSPEMYGWIPFVGFGFFFIVENIRSRKKKPSPEKVEGKQPQRCSAAQWHLP</sequence>
<evidence type="ECO:0000256" key="1">
    <source>
        <dbReference type="SAM" id="MobiDB-lite"/>
    </source>
</evidence>
<evidence type="ECO:0000256" key="2">
    <source>
        <dbReference type="SAM" id="Phobius"/>
    </source>
</evidence>